<dbReference type="CDD" id="cd03057">
    <property type="entry name" value="GST_N_Beta"/>
    <property type="match status" value="1"/>
</dbReference>
<dbReference type="Gene3D" id="3.40.30.10">
    <property type="entry name" value="Glutaredoxin"/>
    <property type="match status" value="1"/>
</dbReference>
<accession>A0ABT0MQS7</accession>
<dbReference type="InterPro" id="IPR036282">
    <property type="entry name" value="Glutathione-S-Trfase_C_sf"/>
</dbReference>
<dbReference type="Gene3D" id="1.20.1050.10">
    <property type="match status" value="1"/>
</dbReference>
<evidence type="ECO:0000259" key="1">
    <source>
        <dbReference type="PROSITE" id="PS50404"/>
    </source>
</evidence>
<protein>
    <submittedName>
        <fullName evidence="3">Glutathione transferase GstA</fullName>
        <ecNumber evidence="3">2.5.1.18</ecNumber>
    </submittedName>
</protein>
<dbReference type="PROSITE" id="PS50404">
    <property type="entry name" value="GST_NTER"/>
    <property type="match status" value="1"/>
</dbReference>
<dbReference type="GO" id="GO:0004364">
    <property type="term" value="F:glutathione transferase activity"/>
    <property type="evidence" value="ECO:0007669"/>
    <property type="project" value="UniProtKB-EC"/>
</dbReference>
<sequence length="202" mass="23288">MKLFYKPESSSLFAHIVLLESKLDFKLEKVDFKTRKTERGTDYLSINPKGLVPALMLDDNSVLTEGVAIALYIADKVPHCNLIAPIGSMARYHTIEWLNYISAELHKTFSPIFRPGTPETYKELLFEYLQVRFRYINLVLSEQNYLVANRFSIADAYLFTVMRWAQSLKLDMFRYPALAAYLEHIAERPSVATALKVERLKG</sequence>
<dbReference type="Proteomes" id="UP001203069">
    <property type="component" value="Unassembled WGS sequence"/>
</dbReference>
<dbReference type="SUPFAM" id="SSF52833">
    <property type="entry name" value="Thioredoxin-like"/>
    <property type="match status" value="1"/>
</dbReference>
<dbReference type="SFLD" id="SFLDS00019">
    <property type="entry name" value="Glutathione_Transferase_(cytos"/>
    <property type="match status" value="1"/>
</dbReference>
<dbReference type="InterPro" id="IPR036249">
    <property type="entry name" value="Thioredoxin-like_sf"/>
</dbReference>
<dbReference type="PANTHER" id="PTHR44051:SF8">
    <property type="entry name" value="GLUTATHIONE S-TRANSFERASE GSTA"/>
    <property type="match status" value="1"/>
</dbReference>
<dbReference type="Pfam" id="PF13409">
    <property type="entry name" value="GST_N_2"/>
    <property type="match status" value="1"/>
</dbReference>
<evidence type="ECO:0000313" key="4">
    <source>
        <dbReference type="Proteomes" id="UP001203069"/>
    </source>
</evidence>
<keyword evidence="3" id="KW-0808">Transferase</keyword>
<dbReference type="PROSITE" id="PS50405">
    <property type="entry name" value="GST_CTER"/>
    <property type="match status" value="1"/>
</dbReference>
<feature type="domain" description="GST N-terminal" evidence="1">
    <location>
        <begin position="1"/>
        <end position="81"/>
    </location>
</feature>
<reference evidence="3 4" key="1">
    <citation type="submission" date="2022-02" db="EMBL/GenBank/DDBJ databases">
        <title>Description of Brenneria tiliae sp. nov. isolated from symptomatic Tilia x moltkei and Tilia x europaea trees in the UK.</title>
        <authorList>
            <person name="Kile H."/>
        </authorList>
    </citation>
    <scope>NUCLEOTIDE SEQUENCE [LARGE SCALE GENOMIC DNA]</scope>
    <source>
        <strain evidence="3 4">MC1SB4.1</strain>
    </source>
</reference>
<dbReference type="InterPro" id="IPR004046">
    <property type="entry name" value="GST_C"/>
</dbReference>
<dbReference type="Pfam" id="PF00043">
    <property type="entry name" value="GST_C"/>
    <property type="match status" value="1"/>
</dbReference>
<dbReference type="InterPro" id="IPR040079">
    <property type="entry name" value="Glutathione_S-Trfase"/>
</dbReference>
<keyword evidence="4" id="KW-1185">Reference proteome</keyword>
<dbReference type="CDD" id="cd03188">
    <property type="entry name" value="GST_C_Beta"/>
    <property type="match status" value="1"/>
</dbReference>
<feature type="domain" description="GST C-terminal" evidence="2">
    <location>
        <begin position="87"/>
        <end position="202"/>
    </location>
</feature>
<evidence type="ECO:0000313" key="3">
    <source>
        <dbReference type="EMBL" id="MCL2892199.1"/>
    </source>
</evidence>
<dbReference type="PANTHER" id="PTHR44051">
    <property type="entry name" value="GLUTATHIONE S-TRANSFERASE-RELATED"/>
    <property type="match status" value="1"/>
</dbReference>
<dbReference type="EC" id="2.5.1.18" evidence="3"/>
<proteinExistence type="predicted"/>
<evidence type="ECO:0000259" key="2">
    <source>
        <dbReference type="PROSITE" id="PS50405"/>
    </source>
</evidence>
<dbReference type="SUPFAM" id="SSF47616">
    <property type="entry name" value="GST C-terminal domain-like"/>
    <property type="match status" value="1"/>
</dbReference>
<dbReference type="RefSeq" id="WP_249229525.1">
    <property type="nucleotide sequence ID" value="NZ_JAKPBZ010000106.1"/>
</dbReference>
<dbReference type="NCBIfam" id="NF007831">
    <property type="entry name" value="PRK10542.1"/>
    <property type="match status" value="1"/>
</dbReference>
<dbReference type="InterPro" id="IPR004045">
    <property type="entry name" value="Glutathione_S-Trfase_N"/>
</dbReference>
<dbReference type="SFLD" id="SFLDG01150">
    <property type="entry name" value="Main.1:_Beta-like"/>
    <property type="match status" value="1"/>
</dbReference>
<dbReference type="SFLD" id="SFLDG00358">
    <property type="entry name" value="Main_(cytGST)"/>
    <property type="match status" value="1"/>
</dbReference>
<comment type="caution">
    <text evidence="3">The sequence shown here is derived from an EMBL/GenBank/DDBJ whole genome shotgun (WGS) entry which is preliminary data.</text>
</comment>
<name>A0ABT0MQS7_9GAMM</name>
<dbReference type="InterPro" id="IPR010987">
    <property type="entry name" value="Glutathione-S-Trfase_C-like"/>
</dbReference>
<organism evidence="3 4">
    <name type="scientific">Brenneria tiliae</name>
    <dbReference type="NCBI Taxonomy" id="2914984"/>
    <lineage>
        <taxon>Bacteria</taxon>
        <taxon>Pseudomonadati</taxon>
        <taxon>Pseudomonadota</taxon>
        <taxon>Gammaproteobacteria</taxon>
        <taxon>Enterobacterales</taxon>
        <taxon>Pectobacteriaceae</taxon>
        <taxon>Brenneria</taxon>
    </lineage>
</organism>
<gene>
    <name evidence="3" type="primary">gstA</name>
    <name evidence="3" type="ORF">MFP26_05735</name>
</gene>
<dbReference type="EMBL" id="JAKPBZ010000106">
    <property type="protein sequence ID" value="MCL2892199.1"/>
    <property type="molecule type" value="Genomic_DNA"/>
</dbReference>